<sequence length="336" mass="36952">MKILVLRFSSIGDIVLTTPVVRQLKTQVPGAQVHFATKPAYRSLLEANPYVDRTHVLSGTLGELVRELRAERFDFVVDLHNNLRTSLIRMQLPGVPGRAFEKLNWQKWLLVNFKIDRLPPVHIVDRYRAAAAAFGIRDDGGGLDYFIPPGQEVDVAATLPAGFRPGRYVAVAIGAQHATKRLPVEKLIELVAKLAPRPVVLLGGPEDESTGHVIELAFQQPAGHSLIHSTAPSLIFNACGRFSLHQSASFVRQAEFVVSHDTGLMHIAAAFGKEIFSVWGNTVPQFGMYPYRTSFQALEVLGLPCRPCSKIGFAKCPQGHFKCMRDQALPLPPAPA</sequence>
<proteinExistence type="predicted"/>
<dbReference type="InterPro" id="IPR051199">
    <property type="entry name" value="LPS_LOS_Heptosyltrfase"/>
</dbReference>
<dbReference type="SUPFAM" id="SSF53756">
    <property type="entry name" value="UDP-Glycosyltransferase/glycogen phosphorylase"/>
    <property type="match status" value="1"/>
</dbReference>
<protein>
    <submittedName>
        <fullName evidence="3">Glycosyltransferase family 9 protein</fullName>
    </submittedName>
</protein>
<evidence type="ECO:0000313" key="4">
    <source>
        <dbReference type="Proteomes" id="UP001597197"/>
    </source>
</evidence>
<keyword evidence="1" id="KW-0328">Glycosyltransferase</keyword>
<dbReference type="Proteomes" id="UP001597197">
    <property type="component" value="Unassembled WGS sequence"/>
</dbReference>
<dbReference type="PANTHER" id="PTHR30160">
    <property type="entry name" value="TETRAACYLDISACCHARIDE 4'-KINASE-RELATED"/>
    <property type="match status" value="1"/>
</dbReference>
<gene>
    <name evidence="3" type="ORF">ACFSDX_13140</name>
</gene>
<dbReference type="CDD" id="cd03789">
    <property type="entry name" value="GT9_LPS_heptosyltransferase"/>
    <property type="match status" value="1"/>
</dbReference>
<evidence type="ECO:0000313" key="3">
    <source>
        <dbReference type="EMBL" id="MFD1873382.1"/>
    </source>
</evidence>
<keyword evidence="2" id="KW-0808">Transferase</keyword>
<name>A0ABW4QVI9_9BACT</name>
<dbReference type="EMBL" id="JBHUFD010000005">
    <property type="protein sequence ID" value="MFD1873382.1"/>
    <property type="molecule type" value="Genomic_DNA"/>
</dbReference>
<evidence type="ECO:0000256" key="2">
    <source>
        <dbReference type="ARBA" id="ARBA00022679"/>
    </source>
</evidence>
<dbReference type="Pfam" id="PF01075">
    <property type="entry name" value="Glyco_transf_9"/>
    <property type="match status" value="1"/>
</dbReference>
<evidence type="ECO:0000256" key="1">
    <source>
        <dbReference type="ARBA" id="ARBA00022676"/>
    </source>
</evidence>
<dbReference type="InterPro" id="IPR002201">
    <property type="entry name" value="Glyco_trans_9"/>
</dbReference>
<accession>A0ABW4QVI9</accession>
<organism evidence="3 4">
    <name type="scientific">Hymenobacter bucti</name>
    <dbReference type="NCBI Taxonomy" id="1844114"/>
    <lineage>
        <taxon>Bacteria</taxon>
        <taxon>Pseudomonadati</taxon>
        <taxon>Bacteroidota</taxon>
        <taxon>Cytophagia</taxon>
        <taxon>Cytophagales</taxon>
        <taxon>Hymenobacteraceae</taxon>
        <taxon>Hymenobacter</taxon>
    </lineage>
</organism>
<dbReference type="Gene3D" id="3.40.50.2000">
    <property type="entry name" value="Glycogen Phosphorylase B"/>
    <property type="match status" value="2"/>
</dbReference>
<comment type="caution">
    <text evidence="3">The sequence shown here is derived from an EMBL/GenBank/DDBJ whole genome shotgun (WGS) entry which is preliminary data.</text>
</comment>
<dbReference type="RefSeq" id="WP_382314232.1">
    <property type="nucleotide sequence ID" value="NZ_JBHUFD010000005.1"/>
</dbReference>
<dbReference type="PANTHER" id="PTHR30160:SF1">
    <property type="entry name" value="LIPOPOLYSACCHARIDE 1,2-N-ACETYLGLUCOSAMINETRANSFERASE-RELATED"/>
    <property type="match status" value="1"/>
</dbReference>
<keyword evidence="4" id="KW-1185">Reference proteome</keyword>
<reference evidence="4" key="1">
    <citation type="journal article" date="2019" name="Int. J. Syst. Evol. Microbiol.">
        <title>The Global Catalogue of Microorganisms (GCM) 10K type strain sequencing project: providing services to taxonomists for standard genome sequencing and annotation.</title>
        <authorList>
            <consortium name="The Broad Institute Genomics Platform"/>
            <consortium name="The Broad Institute Genome Sequencing Center for Infectious Disease"/>
            <person name="Wu L."/>
            <person name="Ma J."/>
        </authorList>
    </citation>
    <scope>NUCLEOTIDE SEQUENCE [LARGE SCALE GENOMIC DNA]</scope>
    <source>
        <strain evidence="4">CGMCC 1.15795</strain>
    </source>
</reference>